<keyword evidence="7" id="KW-1185">Reference proteome</keyword>
<feature type="region of interest" description="Disordered" evidence="4">
    <location>
        <begin position="127"/>
        <end position="218"/>
    </location>
</feature>
<keyword evidence="1" id="KW-0805">Transcription regulation</keyword>
<protein>
    <submittedName>
        <fullName evidence="6">Helix-turn-helix protein</fullName>
    </submittedName>
</protein>
<keyword evidence="3" id="KW-0804">Transcription</keyword>
<evidence type="ECO:0000256" key="3">
    <source>
        <dbReference type="ARBA" id="ARBA00023163"/>
    </source>
</evidence>
<dbReference type="Proteomes" id="UP000223071">
    <property type="component" value="Unassembled WGS sequence"/>
</dbReference>
<dbReference type="InterPro" id="IPR052359">
    <property type="entry name" value="HTH-type_reg/antitoxin"/>
</dbReference>
<feature type="compositionally biased region" description="Basic and acidic residues" evidence="4">
    <location>
        <begin position="167"/>
        <end position="177"/>
    </location>
</feature>
<feature type="domain" description="HTH cro/C1-type" evidence="5">
    <location>
        <begin position="74"/>
        <end position="109"/>
    </location>
</feature>
<dbReference type="PANTHER" id="PTHR36511:SF4">
    <property type="entry name" value="ANTITOXIN MQSA"/>
    <property type="match status" value="1"/>
</dbReference>
<gene>
    <name evidence="6" type="ORF">A9A59_0888</name>
</gene>
<dbReference type="Pfam" id="PF01381">
    <property type="entry name" value="HTH_3"/>
    <property type="match status" value="1"/>
</dbReference>
<sequence length="218" mass="23069">MGAGRASHPSSLIPHPSSLIPHPSSLIPHPSSLIPHPSVRGLHGIVYTARVEERERYEAGGSTERAAGWTPERVSALRRRLGLTQAEFARRLGVRQQTVSEWETGLHRPRGASTTLLRMLAEEAGRWEEGAPAQPPGPAEGGGSREPGAGSWRGGRGEPQPRVPTPPREEGSGRRDLGGGSGERGASVMTAPLGQASSSRLQARERAMRAGEGDDGQG</sequence>
<evidence type="ECO:0000313" key="6">
    <source>
        <dbReference type="EMBL" id="PFG73686.1"/>
    </source>
</evidence>
<evidence type="ECO:0000259" key="5">
    <source>
        <dbReference type="PROSITE" id="PS50943"/>
    </source>
</evidence>
<dbReference type="InterPro" id="IPR001387">
    <property type="entry name" value="Cro/C1-type_HTH"/>
</dbReference>
<reference evidence="6 7" key="1">
    <citation type="submission" date="2017-09" db="EMBL/GenBank/DDBJ databases">
        <title>Sequencing the genomes of two abundant thermophiles in Great Basin hot springs: Thermocrinis jamiesonii and novel Chloroflexi Thermoflexus hugenholtzii.</title>
        <authorList>
            <person name="Hedlund B."/>
        </authorList>
    </citation>
    <scope>NUCLEOTIDE SEQUENCE [LARGE SCALE GENOMIC DNA]</scope>
    <source>
        <strain evidence="6 7">G233</strain>
    </source>
</reference>
<dbReference type="EMBL" id="PDJQ01000001">
    <property type="protein sequence ID" value="PFG73686.1"/>
    <property type="molecule type" value="Genomic_DNA"/>
</dbReference>
<proteinExistence type="predicted"/>
<dbReference type="SMART" id="SM00530">
    <property type="entry name" value="HTH_XRE"/>
    <property type="match status" value="1"/>
</dbReference>
<feature type="compositionally biased region" description="Basic and acidic residues" evidence="4">
    <location>
        <begin position="202"/>
        <end position="212"/>
    </location>
</feature>
<evidence type="ECO:0000256" key="1">
    <source>
        <dbReference type="ARBA" id="ARBA00023015"/>
    </source>
</evidence>
<comment type="caution">
    <text evidence="6">The sequence shown here is derived from an EMBL/GenBank/DDBJ whole genome shotgun (WGS) entry which is preliminary data.</text>
</comment>
<dbReference type="SUPFAM" id="SSF47413">
    <property type="entry name" value="lambda repressor-like DNA-binding domains"/>
    <property type="match status" value="1"/>
</dbReference>
<evidence type="ECO:0000313" key="7">
    <source>
        <dbReference type="Proteomes" id="UP000223071"/>
    </source>
</evidence>
<evidence type="ECO:0000256" key="2">
    <source>
        <dbReference type="ARBA" id="ARBA00023125"/>
    </source>
</evidence>
<feature type="compositionally biased region" description="Low complexity" evidence="4">
    <location>
        <begin position="7"/>
        <end position="32"/>
    </location>
</feature>
<keyword evidence="2" id="KW-0238">DNA-binding</keyword>
<dbReference type="Gene3D" id="1.10.260.40">
    <property type="entry name" value="lambda repressor-like DNA-binding domains"/>
    <property type="match status" value="1"/>
</dbReference>
<dbReference type="RefSeq" id="WP_106427061.1">
    <property type="nucleotide sequence ID" value="NZ_PDJQ01000001.1"/>
</dbReference>
<dbReference type="AlphaFoldDB" id="A0A2A9HFC3"/>
<name>A0A2A9HFC3_TEPT2</name>
<feature type="region of interest" description="Disordered" evidence="4">
    <location>
        <begin position="1"/>
        <end position="32"/>
    </location>
</feature>
<dbReference type="GO" id="GO:0003677">
    <property type="term" value="F:DNA binding"/>
    <property type="evidence" value="ECO:0007669"/>
    <property type="project" value="UniProtKB-KW"/>
</dbReference>
<organism evidence="6 7">
    <name type="scientific">Tepidiforma thermophila (strain KCTC 52669 / CGMCC 1.13589 / G233)</name>
    <dbReference type="NCBI Taxonomy" id="2761530"/>
    <lineage>
        <taxon>Bacteria</taxon>
        <taxon>Bacillati</taxon>
        <taxon>Chloroflexota</taxon>
        <taxon>Tepidiformia</taxon>
        <taxon>Tepidiformales</taxon>
        <taxon>Tepidiformaceae</taxon>
        <taxon>Tepidiforma</taxon>
    </lineage>
</organism>
<evidence type="ECO:0000256" key="4">
    <source>
        <dbReference type="SAM" id="MobiDB-lite"/>
    </source>
</evidence>
<dbReference type="PANTHER" id="PTHR36511">
    <property type="entry name" value="MERR FAMILY BACTERIAL REGULATORY PROTEIN"/>
    <property type="match status" value="1"/>
</dbReference>
<dbReference type="PROSITE" id="PS50943">
    <property type="entry name" value="HTH_CROC1"/>
    <property type="match status" value="1"/>
</dbReference>
<accession>A0A2A9HFC3</accession>
<dbReference type="CDD" id="cd00093">
    <property type="entry name" value="HTH_XRE"/>
    <property type="match status" value="1"/>
</dbReference>
<dbReference type="InterPro" id="IPR010982">
    <property type="entry name" value="Lambda_DNA-bd_dom_sf"/>
</dbReference>